<dbReference type="Gene3D" id="1.20.1720.10">
    <property type="entry name" value="Multidrug resistance protein D"/>
    <property type="match status" value="1"/>
</dbReference>
<dbReference type="Pfam" id="PF07690">
    <property type="entry name" value="MFS_1"/>
    <property type="match status" value="1"/>
</dbReference>
<dbReference type="RefSeq" id="WP_309865514.1">
    <property type="nucleotide sequence ID" value="NZ_JAVDQG010000004.1"/>
</dbReference>
<keyword evidence="4 7" id="KW-0812">Transmembrane</keyword>
<feature type="transmembrane region" description="Helical" evidence="7">
    <location>
        <begin position="275"/>
        <end position="298"/>
    </location>
</feature>
<feature type="transmembrane region" description="Helical" evidence="7">
    <location>
        <begin position="363"/>
        <end position="382"/>
    </location>
</feature>
<evidence type="ECO:0000256" key="4">
    <source>
        <dbReference type="ARBA" id="ARBA00022692"/>
    </source>
</evidence>
<feature type="transmembrane region" description="Helical" evidence="7">
    <location>
        <begin position="310"/>
        <end position="330"/>
    </location>
</feature>
<keyword evidence="5 7" id="KW-1133">Transmembrane helix</keyword>
<evidence type="ECO:0000313" key="10">
    <source>
        <dbReference type="Proteomes" id="UP001185012"/>
    </source>
</evidence>
<feature type="domain" description="Major facilitator superfamily (MFS) profile" evidence="8">
    <location>
        <begin position="19"/>
        <end position="462"/>
    </location>
</feature>
<dbReference type="PRINTS" id="PR01036">
    <property type="entry name" value="TCRTETB"/>
</dbReference>
<gene>
    <name evidence="9" type="ORF">JOE21_002093</name>
</gene>
<feature type="transmembrane region" description="Helical" evidence="7">
    <location>
        <begin position="230"/>
        <end position="254"/>
    </location>
</feature>
<feature type="transmembrane region" description="Helical" evidence="7">
    <location>
        <begin position="337"/>
        <end position="357"/>
    </location>
</feature>
<dbReference type="InterPro" id="IPR036259">
    <property type="entry name" value="MFS_trans_sf"/>
</dbReference>
<evidence type="ECO:0000256" key="2">
    <source>
        <dbReference type="ARBA" id="ARBA00022448"/>
    </source>
</evidence>
<feature type="transmembrane region" description="Helical" evidence="7">
    <location>
        <begin position="403"/>
        <end position="424"/>
    </location>
</feature>
<feature type="transmembrane region" description="Helical" evidence="7">
    <location>
        <begin position="142"/>
        <end position="165"/>
    </location>
</feature>
<dbReference type="PROSITE" id="PS50850">
    <property type="entry name" value="MFS"/>
    <property type="match status" value="1"/>
</dbReference>
<comment type="caution">
    <text evidence="9">The sequence shown here is derived from an EMBL/GenBank/DDBJ whole genome shotgun (WGS) entry which is preliminary data.</text>
</comment>
<keyword evidence="2" id="KW-0813">Transport</keyword>
<evidence type="ECO:0000313" key="9">
    <source>
        <dbReference type="EMBL" id="MDR6226087.1"/>
    </source>
</evidence>
<dbReference type="PANTHER" id="PTHR42718">
    <property type="entry name" value="MAJOR FACILITATOR SUPERFAMILY MULTIDRUG TRANSPORTER MFSC"/>
    <property type="match status" value="1"/>
</dbReference>
<dbReference type="PANTHER" id="PTHR42718:SF46">
    <property type="entry name" value="BLR6921 PROTEIN"/>
    <property type="match status" value="1"/>
</dbReference>
<feature type="transmembrane region" description="Helical" evidence="7">
    <location>
        <begin position="88"/>
        <end position="107"/>
    </location>
</feature>
<dbReference type="SUPFAM" id="SSF103473">
    <property type="entry name" value="MFS general substrate transporter"/>
    <property type="match status" value="1"/>
</dbReference>
<reference evidence="9 10" key="1">
    <citation type="submission" date="2023-07" db="EMBL/GenBank/DDBJ databases">
        <title>Genomic Encyclopedia of Type Strains, Phase IV (KMG-IV): sequencing the most valuable type-strain genomes for metagenomic binning, comparative biology and taxonomic classification.</title>
        <authorList>
            <person name="Goeker M."/>
        </authorList>
    </citation>
    <scope>NUCLEOTIDE SEQUENCE [LARGE SCALE GENOMIC DNA]</scope>
    <source>
        <strain evidence="9 10">DSM 45903</strain>
    </source>
</reference>
<evidence type="ECO:0000256" key="1">
    <source>
        <dbReference type="ARBA" id="ARBA00004651"/>
    </source>
</evidence>
<proteinExistence type="predicted"/>
<keyword evidence="10" id="KW-1185">Reference proteome</keyword>
<accession>A0ABU1ING9</accession>
<keyword evidence="3" id="KW-1003">Cell membrane</keyword>
<dbReference type="InterPro" id="IPR011701">
    <property type="entry name" value="MFS"/>
</dbReference>
<evidence type="ECO:0000256" key="3">
    <source>
        <dbReference type="ARBA" id="ARBA00022475"/>
    </source>
</evidence>
<feature type="transmembrane region" description="Helical" evidence="7">
    <location>
        <begin position="57"/>
        <end position="76"/>
    </location>
</feature>
<protein>
    <submittedName>
        <fullName evidence="9">EmrB/QacA subfamily drug resistance transporter</fullName>
    </submittedName>
</protein>
<comment type="subcellular location">
    <subcellularLocation>
        <location evidence="1">Cell membrane</location>
        <topology evidence="1">Multi-pass membrane protein</topology>
    </subcellularLocation>
</comment>
<feature type="transmembrane region" description="Helical" evidence="7">
    <location>
        <begin position="171"/>
        <end position="193"/>
    </location>
</feature>
<feature type="transmembrane region" description="Helical" evidence="7">
    <location>
        <begin position="113"/>
        <end position="135"/>
    </location>
</feature>
<dbReference type="CDD" id="cd17321">
    <property type="entry name" value="MFS_MMR_MDR_like"/>
    <property type="match status" value="1"/>
</dbReference>
<dbReference type="Proteomes" id="UP001185012">
    <property type="component" value="Unassembled WGS sequence"/>
</dbReference>
<keyword evidence="6 7" id="KW-0472">Membrane</keyword>
<evidence type="ECO:0000256" key="6">
    <source>
        <dbReference type="ARBA" id="ARBA00023136"/>
    </source>
</evidence>
<organism evidence="9 10">
    <name type="scientific">Desmospora profundinema</name>
    <dbReference type="NCBI Taxonomy" id="1571184"/>
    <lineage>
        <taxon>Bacteria</taxon>
        <taxon>Bacillati</taxon>
        <taxon>Bacillota</taxon>
        <taxon>Bacilli</taxon>
        <taxon>Bacillales</taxon>
        <taxon>Thermoactinomycetaceae</taxon>
        <taxon>Desmospora</taxon>
    </lineage>
</organism>
<evidence type="ECO:0000256" key="7">
    <source>
        <dbReference type="SAM" id="Phobius"/>
    </source>
</evidence>
<dbReference type="InterPro" id="IPR020846">
    <property type="entry name" value="MFS_dom"/>
</dbReference>
<feature type="transmembrane region" description="Helical" evidence="7">
    <location>
        <begin position="205"/>
        <end position="224"/>
    </location>
</feature>
<name>A0ABU1ING9_9BACL</name>
<dbReference type="Gene3D" id="1.20.1250.20">
    <property type="entry name" value="MFS general substrate transporter like domains"/>
    <property type="match status" value="1"/>
</dbReference>
<feature type="transmembrane region" description="Helical" evidence="7">
    <location>
        <begin position="436"/>
        <end position="459"/>
    </location>
</feature>
<evidence type="ECO:0000256" key="5">
    <source>
        <dbReference type="ARBA" id="ARBA00022989"/>
    </source>
</evidence>
<feature type="transmembrane region" description="Helical" evidence="7">
    <location>
        <begin position="21"/>
        <end position="45"/>
    </location>
</feature>
<evidence type="ECO:0000259" key="8">
    <source>
        <dbReference type="PROSITE" id="PS50850"/>
    </source>
</evidence>
<dbReference type="EMBL" id="JAVDQG010000004">
    <property type="protein sequence ID" value="MDR6226087.1"/>
    <property type="molecule type" value="Genomic_DNA"/>
</dbReference>
<sequence>MSPFKRPDQTFTNTHRFFMMTAICMGAFLSHFTAGIVNVSLPHFVEIFQTNLSTVQWITTGYLLVIASALPVMGKLGDRYGYGLIHNLGYVLFSTGSILVAFSSSIAELLVLRIVQAIGAAMFQATNIALVTIYLPKEKRGWALGTISTAVALGGMSGPIAGGFIAEWLHWQWLFLIHVPVAIVATWLAVRSIPVHRRERKNDSFDPMGALLFVGWIASAIFILSNGHTWGWLSFETLAIAAGAIFTLLMFLLWELKQTAPFLPLQALRIPAVSSGLIISGVSFAMAHTVLVVMPFYLLGIAGLSPSATGYIMTAYPVLLALTGPVAGYLSDRYGSLPLLFLGLCGMGGGMALLALALGRLPLVWIVFVLAWIGGGMGLIASPNNRFIMLHAPAEHVGSIGGMIALTRNGGMVLGAAIGLGAMNQEAGAVPSLDRFQLAFAINGWMCISVILLLGYVVYSEHRRNEKRYKKLKVDPMP</sequence>